<name>A0A4Y6Q2A5_PERCE</name>
<dbReference type="EMBL" id="CP041186">
    <property type="protein sequence ID" value="QDG54683.1"/>
    <property type="molecule type" value="Genomic_DNA"/>
</dbReference>
<organism evidence="1 2">
    <name type="scientific">Persicimonas caeni</name>
    <dbReference type="NCBI Taxonomy" id="2292766"/>
    <lineage>
        <taxon>Bacteria</taxon>
        <taxon>Deltaproteobacteria</taxon>
        <taxon>Bradymonadales</taxon>
        <taxon>Bradymonadaceae</taxon>
        <taxon>Persicimonas</taxon>
    </lineage>
</organism>
<dbReference type="Proteomes" id="UP000315995">
    <property type="component" value="Chromosome"/>
</dbReference>
<keyword evidence="2" id="KW-1185">Reference proteome</keyword>
<dbReference type="RefSeq" id="WP_141201127.1">
    <property type="nucleotide sequence ID" value="NZ_CP041186.1"/>
</dbReference>
<evidence type="ECO:0000313" key="1">
    <source>
        <dbReference type="EMBL" id="QDG54683.1"/>
    </source>
</evidence>
<accession>A0A5B8YDR3</accession>
<reference evidence="1 2" key="1">
    <citation type="submission" date="2019-06" db="EMBL/GenBank/DDBJ databases">
        <title>Persicimonas caeni gen. nov., sp. nov., a predatory bacterium isolated from solar saltern.</title>
        <authorList>
            <person name="Wang S."/>
        </authorList>
    </citation>
    <scope>NUCLEOTIDE SEQUENCE [LARGE SCALE GENOMIC DNA]</scope>
    <source>
        <strain evidence="1 2">YN101</strain>
    </source>
</reference>
<dbReference type="AlphaFoldDB" id="A0A4Y6Q2A5"/>
<protein>
    <submittedName>
        <fullName evidence="1">Uncharacterized protein</fullName>
    </submittedName>
</protein>
<sequence>MKTDAECQRVEAIEPREVMGLPEESQLLIQIIRYVCEVPDATCSGYGQRVLESHLTGHLDQPTFVWSIDDWEIQKVIGDEASAVVYVDLVGAGDTDDIAHETLAMKKVGNVWYVSEQMVNEPRPTAP</sequence>
<accession>A0A4Y6Q2A5</accession>
<gene>
    <name evidence="1" type="ORF">FIV42_29250</name>
</gene>
<proteinExistence type="predicted"/>
<evidence type="ECO:0000313" key="2">
    <source>
        <dbReference type="Proteomes" id="UP000315995"/>
    </source>
</evidence>